<protein>
    <submittedName>
        <fullName evidence="2">Uncharacterized protein</fullName>
    </submittedName>
</protein>
<reference evidence="3" key="1">
    <citation type="journal article" date="2019" name="Int. J. Syst. Evol. Microbiol.">
        <title>The Global Catalogue of Microorganisms (GCM) 10K type strain sequencing project: providing services to taxonomists for standard genome sequencing and annotation.</title>
        <authorList>
            <consortium name="The Broad Institute Genomics Platform"/>
            <consortium name="The Broad Institute Genome Sequencing Center for Infectious Disease"/>
            <person name="Wu L."/>
            <person name="Ma J."/>
        </authorList>
    </citation>
    <scope>NUCLEOTIDE SEQUENCE [LARGE SCALE GENOMIC DNA]</scope>
    <source>
        <strain evidence="3">JCM 3399</strain>
    </source>
</reference>
<proteinExistence type="predicted"/>
<comment type="caution">
    <text evidence="2">The sequence shown here is derived from an EMBL/GenBank/DDBJ whole genome shotgun (WGS) entry which is preliminary data.</text>
</comment>
<accession>A0ABQ2UV87</accession>
<feature type="compositionally biased region" description="Basic and acidic residues" evidence="1">
    <location>
        <begin position="1"/>
        <end position="21"/>
    </location>
</feature>
<gene>
    <name evidence="2" type="ORF">GCM10010211_20540</name>
</gene>
<evidence type="ECO:0000313" key="2">
    <source>
        <dbReference type="EMBL" id="GGU55659.1"/>
    </source>
</evidence>
<dbReference type="EMBL" id="BMRP01000005">
    <property type="protein sequence ID" value="GGU55659.1"/>
    <property type="molecule type" value="Genomic_DNA"/>
</dbReference>
<name>A0ABQ2UV87_9ACTN</name>
<organism evidence="2 3">
    <name type="scientific">Streptomyces albospinus</name>
    <dbReference type="NCBI Taxonomy" id="285515"/>
    <lineage>
        <taxon>Bacteria</taxon>
        <taxon>Bacillati</taxon>
        <taxon>Actinomycetota</taxon>
        <taxon>Actinomycetes</taxon>
        <taxon>Kitasatosporales</taxon>
        <taxon>Streptomycetaceae</taxon>
        <taxon>Streptomyces</taxon>
    </lineage>
</organism>
<feature type="region of interest" description="Disordered" evidence="1">
    <location>
        <begin position="1"/>
        <end position="55"/>
    </location>
</feature>
<dbReference type="Proteomes" id="UP000654471">
    <property type="component" value="Unassembled WGS sequence"/>
</dbReference>
<evidence type="ECO:0000256" key="1">
    <source>
        <dbReference type="SAM" id="MobiDB-lite"/>
    </source>
</evidence>
<dbReference type="RefSeq" id="WP_189298608.1">
    <property type="nucleotide sequence ID" value="NZ_BMRP01000005.1"/>
</dbReference>
<evidence type="ECO:0000313" key="3">
    <source>
        <dbReference type="Proteomes" id="UP000654471"/>
    </source>
</evidence>
<keyword evidence="3" id="KW-1185">Reference proteome</keyword>
<feature type="compositionally biased region" description="Basic and acidic residues" evidence="1">
    <location>
        <begin position="30"/>
        <end position="55"/>
    </location>
</feature>
<sequence length="275" mass="30649">MTKRGSNDRKAKARKVAREQGVRMTVAHSRLLEAKNRDTARPADTDGKRMQPEDPHELRIHRFLVEGTVEVLDGYAASHTLGYDSTGRLRAGCRCGWVNPHKGPRFPDSPSPYGVEAPEQKHWRWYHLTAWSQHAADAEGEPPSAQVVQDPDISINDLTRQVIFDLRLLLDHAQDDADTVASVYGATETLLRAERVRIARERTPFLEPSGREAVEAPGVDLHGLPDNLAVGLRVLLRRTHSGRTGGHWELRAIELAAGELRRLVLLTAHRTSAST</sequence>